<gene>
    <name evidence="1" type="ORF">OMM_06225</name>
</gene>
<dbReference type="Pfam" id="PF13328">
    <property type="entry name" value="HD_4"/>
    <property type="match status" value="1"/>
</dbReference>
<dbReference type="SUPFAM" id="SSF109604">
    <property type="entry name" value="HD-domain/PDEase-like"/>
    <property type="match status" value="1"/>
</dbReference>
<evidence type="ECO:0008006" key="3">
    <source>
        <dbReference type="Google" id="ProtNLM"/>
    </source>
</evidence>
<dbReference type="Proteomes" id="UP000189670">
    <property type="component" value="Unassembled WGS sequence"/>
</dbReference>
<reference evidence="2" key="1">
    <citation type="submission" date="2012-11" db="EMBL/GenBank/DDBJ databases">
        <authorList>
            <person name="Lucero-Rivera Y.E."/>
            <person name="Tovar-Ramirez D."/>
        </authorList>
    </citation>
    <scope>NUCLEOTIDE SEQUENCE [LARGE SCALE GENOMIC DNA]</scope>
    <source>
        <strain evidence="2">Araruama</strain>
    </source>
</reference>
<evidence type="ECO:0000313" key="1">
    <source>
        <dbReference type="EMBL" id="ETR74649.1"/>
    </source>
</evidence>
<sequence length="119" mass="13944">MVKLADRLHNLTTLNSLPQPKRQQIARETLDIYAPIAAILNIMPLRELLFEKALAYIFPKNTRRIRNTLKNDLYLDEVQTIQKTLEQAFKKESMNVTIQARPKSMESFYNPVKKNPFNQ</sequence>
<accession>A0A1V1PIB4</accession>
<comment type="caution">
    <text evidence="1">The sequence shown here is derived from an EMBL/GenBank/DDBJ whole genome shotgun (WGS) entry which is preliminary data.</text>
</comment>
<dbReference type="Gene3D" id="1.10.3210.10">
    <property type="entry name" value="Hypothetical protein af1432"/>
    <property type="match status" value="1"/>
</dbReference>
<dbReference type="EMBL" id="ATBP01000002">
    <property type="protein sequence ID" value="ETR74649.1"/>
    <property type="molecule type" value="Genomic_DNA"/>
</dbReference>
<protein>
    <recommendedName>
        <fullName evidence="3">HD domain-containing protein</fullName>
    </recommendedName>
</protein>
<name>A0A1V1PIB4_9BACT</name>
<proteinExistence type="predicted"/>
<dbReference type="PANTHER" id="PTHR21262:SF31">
    <property type="entry name" value="GTP PYROPHOSPHOKINASE"/>
    <property type="match status" value="1"/>
</dbReference>
<dbReference type="PANTHER" id="PTHR21262">
    <property type="entry name" value="GUANOSINE-3',5'-BIS DIPHOSPHATE 3'-PYROPHOSPHOHYDROLASE"/>
    <property type="match status" value="1"/>
</dbReference>
<dbReference type="AlphaFoldDB" id="A0A1V1PIB4"/>
<evidence type="ECO:0000313" key="2">
    <source>
        <dbReference type="Proteomes" id="UP000189670"/>
    </source>
</evidence>
<organism evidence="1 2">
    <name type="scientific">Candidatus Magnetoglobus multicellularis str. Araruama</name>
    <dbReference type="NCBI Taxonomy" id="890399"/>
    <lineage>
        <taxon>Bacteria</taxon>
        <taxon>Pseudomonadati</taxon>
        <taxon>Thermodesulfobacteriota</taxon>
        <taxon>Desulfobacteria</taxon>
        <taxon>Desulfobacterales</taxon>
        <taxon>Desulfobacteraceae</taxon>
        <taxon>Candidatus Magnetoglobus</taxon>
    </lineage>
</organism>